<proteinExistence type="predicted"/>
<name>A0A0F9HDD4_9ZZZZ</name>
<protein>
    <recommendedName>
        <fullName evidence="2">N4-gp56 family major capsid protein</fullName>
    </recommendedName>
</protein>
<dbReference type="EMBL" id="LAZR01025058">
    <property type="protein sequence ID" value="KKL73137.1"/>
    <property type="molecule type" value="Genomic_DNA"/>
</dbReference>
<accession>A0A0F9HDD4</accession>
<gene>
    <name evidence="1" type="ORF">LCGC14_2077950</name>
</gene>
<evidence type="ECO:0000313" key="1">
    <source>
        <dbReference type="EMBL" id="KKL73137.1"/>
    </source>
</evidence>
<organism evidence="1">
    <name type="scientific">marine sediment metagenome</name>
    <dbReference type="NCBI Taxonomy" id="412755"/>
    <lineage>
        <taxon>unclassified sequences</taxon>
        <taxon>metagenomes</taxon>
        <taxon>ecological metagenomes</taxon>
    </lineage>
</organism>
<reference evidence="1" key="1">
    <citation type="journal article" date="2015" name="Nature">
        <title>Complex archaea that bridge the gap between prokaryotes and eukaryotes.</title>
        <authorList>
            <person name="Spang A."/>
            <person name="Saw J.H."/>
            <person name="Jorgensen S.L."/>
            <person name="Zaremba-Niedzwiedzka K."/>
            <person name="Martijn J."/>
            <person name="Lind A.E."/>
            <person name="van Eijk R."/>
            <person name="Schleper C."/>
            <person name="Guy L."/>
            <person name="Ettema T.J."/>
        </authorList>
    </citation>
    <scope>NUCLEOTIDE SEQUENCE</scope>
</reference>
<dbReference type="AlphaFoldDB" id="A0A0F9HDD4"/>
<evidence type="ECO:0008006" key="2">
    <source>
        <dbReference type="Google" id="ProtNLM"/>
    </source>
</evidence>
<dbReference type="NCBIfam" id="TIGR04387">
    <property type="entry name" value="capsid_maj_N4"/>
    <property type="match status" value="1"/>
</dbReference>
<comment type="caution">
    <text evidence="1">The sequence shown here is derived from an EMBL/GenBank/DDBJ whole genome shotgun (WGS) entry which is preliminary data.</text>
</comment>
<sequence length="354" mass="37718">MTITTTTEIAGPVNNVFQQVLLRNAKPVCAHFLLSEEGSGSVGPHDGTLTVKWRRIENLTPTTTALTALTSTESYPFRQGIQPSVTDLTATVSKYGQVISLNEEVDLTNYNGQTAKLIEILGISAGRSVNRLQRNVLEDGVTLIYASGGSADGDVTDPISLNLIREAQSVLEVNSALKDRPMTTGDDAHATSPIGMAFAGICHTHVKEDIRDIPGFIPVEKYAGQTQLYTNEFGMAGDIRWVSSEESSIDTDSGGIPGQTVRSTSGTSADLYTSIVLGRGAHGSVGLGVEHTKEVYLAGDPIPAIMMISKPRGSAGSMDPLEELSTLAWKAWHAGTMLNTTFARGLRTGARKLL</sequence>